<evidence type="ECO:0000313" key="4">
    <source>
        <dbReference type="Proteomes" id="UP000366872"/>
    </source>
</evidence>
<proteinExistence type="predicted"/>
<dbReference type="InterPro" id="IPR011990">
    <property type="entry name" value="TPR-like_helical_dom_sf"/>
</dbReference>
<name>A0A6C2U3R6_PONDE</name>
<accession>A0A6C2U3R6</accession>
<gene>
    <name evidence="3" type="ORF">PDESU_03096</name>
</gene>
<evidence type="ECO:0008006" key="5">
    <source>
        <dbReference type="Google" id="ProtNLM"/>
    </source>
</evidence>
<feature type="region of interest" description="Disordered" evidence="1">
    <location>
        <begin position="1016"/>
        <end position="1035"/>
    </location>
</feature>
<evidence type="ECO:0000256" key="2">
    <source>
        <dbReference type="SAM" id="SignalP"/>
    </source>
</evidence>
<dbReference type="AlphaFoldDB" id="A0A6C2U3R6"/>
<evidence type="ECO:0000256" key="1">
    <source>
        <dbReference type="SAM" id="MobiDB-lite"/>
    </source>
</evidence>
<feature type="compositionally biased region" description="Low complexity" evidence="1">
    <location>
        <begin position="1024"/>
        <end position="1035"/>
    </location>
</feature>
<protein>
    <recommendedName>
        <fullName evidence="5">Outer membrane protein assembly factor BamD</fullName>
    </recommendedName>
</protein>
<dbReference type="Gene3D" id="1.25.40.10">
    <property type="entry name" value="Tetratricopeptide repeat domain"/>
    <property type="match status" value="6"/>
</dbReference>
<keyword evidence="2" id="KW-0732">Signal</keyword>
<dbReference type="SMART" id="SM00028">
    <property type="entry name" value="TPR"/>
    <property type="match status" value="9"/>
</dbReference>
<organism evidence="3 4">
    <name type="scientific">Pontiella desulfatans</name>
    <dbReference type="NCBI Taxonomy" id="2750659"/>
    <lineage>
        <taxon>Bacteria</taxon>
        <taxon>Pseudomonadati</taxon>
        <taxon>Kiritimatiellota</taxon>
        <taxon>Kiritimatiellia</taxon>
        <taxon>Kiritimatiellales</taxon>
        <taxon>Pontiellaceae</taxon>
        <taxon>Pontiella</taxon>
    </lineage>
</organism>
<reference evidence="3 4" key="1">
    <citation type="submission" date="2019-04" db="EMBL/GenBank/DDBJ databases">
        <authorList>
            <person name="Van Vliet M D."/>
        </authorList>
    </citation>
    <scope>NUCLEOTIDE SEQUENCE [LARGE SCALE GENOMIC DNA]</scope>
    <source>
        <strain evidence="3 4">F1</strain>
    </source>
</reference>
<sequence length="1035" mass="117936">MLFVNKNKIWSNLRFLLVVVLLGVAAGSRAEDEATPAEVLKEAMKAMEAGKFDDAAASMYMYLGMVEESKAPRVIAIAQDIRFKLGTMLIKAERLEEAAAVLQEYIDRPLAEHPRQAMKMLATCYFEIEAYEECVTACTNALYYNENPVIEARKVVKGDDDEEKFQALDDKEPEPDYTQEELTMLNMTLAESYYHLEKWEECIDPYSYVIQHTPSDQRKGYAIMQVINALIEIPAFDRILEWVPQLYRTDARFDIRVNLALMHAAAALYEAGEYDSALPLYRMILPRDELVTYQEGKVREMRVAFGLPPEEGAELTADDILLFGADEEKEATTEEKNAETGLLDTKPKELVELENLIIALKDLPPYELDIQYRMADLYKTVERHWEGLRFFDIVFSADPESEVGERSIYEIIDTLIEPLDEIKEAEERGFDYMGKYPKGMTPRQIAYMITGYHQKHEDWPALKPLKPYLDGFTRTNDETIVKYDVELYFMQAVADLVLQKYEDSEKSFKFILDEFPGSHQEANCIYWYGMSQMFLQKYVDAQPNFERYIKQFPTEQFVDECNFQVGICLFGQEKYKEAHDRFSYVIDTYPDSSIYPEACSMRGDIYGAGEVYAENDYLDRALADYDRAYVASKKVNQATYATFQAADVYEAEDKYDEILRVVERYETDWGGNGADVAKALFWIGKTKIQQREYEAAVHTYVGAIAKYGGDLRQDGVDDMIAELVKISSIYLDTELQAKLKDDLNTALEETDNETLKLRLRVTLAKLDKTEIELGQQLLKELENLDNASPPVLACICDASFAKKDYSRAEELLRIFINKFEDSDYMRAAYKLRGYGQYAEKDFEGALQTINDAQALYGTEYDVAWAQLMKAQIRLDQGQIDGEEGARAANMNLLNVPSWRGAPVAQATFQLGQVEEAAGNLKKAFGFYQRAYFQYKGHSGGYWAAEGYLASARILEKLGAGYENDRRNTYRAMLFDRYVNELPQAEEAREVLGATEVAEIAAYVETGGVTNIAISVESEPEPETTTDAPAATEGGE</sequence>
<feature type="signal peptide" evidence="2">
    <location>
        <begin position="1"/>
        <end position="30"/>
    </location>
</feature>
<evidence type="ECO:0000313" key="3">
    <source>
        <dbReference type="EMBL" id="VGO14533.1"/>
    </source>
</evidence>
<dbReference type="InterPro" id="IPR019734">
    <property type="entry name" value="TPR_rpt"/>
</dbReference>
<keyword evidence="4" id="KW-1185">Reference proteome</keyword>
<dbReference type="Proteomes" id="UP000366872">
    <property type="component" value="Unassembled WGS sequence"/>
</dbReference>
<feature type="chain" id="PRO_5025622593" description="Outer membrane protein assembly factor BamD" evidence="2">
    <location>
        <begin position="31"/>
        <end position="1035"/>
    </location>
</feature>
<dbReference type="EMBL" id="CAAHFG010000001">
    <property type="protein sequence ID" value="VGO14533.1"/>
    <property type="molecule type" value="Genomic_DNA"/>
</dbReference>
<dbReference type="SUPFAM" id="SSF48452">
    <property type="entry name" value="TPR-like"/>
    <property type="match status" value="3"/>
</dbReference>